<dbReference type="Proteomes" id="UP000594638">
    <property type="component" value="Unassembled WGS sequence"/>
</dbReference>
<dbReference type="OrthoDB" id="2789670at2759"/>
<feature type="binding site" description="axial binding residue" evidence="3">
    <location>
        <position position="102"/>
    </location>
    <ligand>
        <name>heme</name>
        <dbReference type="ChEBI" id="CHEBI:30413"/>
    </ligand>
    <ligandPart>
        <name>Fe</name>
        <dbReference type="ChEBI" id="CHEBI:18248"/>
    </ligandPart>
</feature>
<dbReference type="PANTHER" id="PTHR47949">
    <property type="entry name" value="CYTOCHROME P450 703A2-RELATED-RELATED"/>
    <property type="match status" value="1"/>
</dbReference>
<keyword evidence="2" id="KW-0560">Oxidoreductase</keyword>
<dbReference type="AlphaFoldDB" id="A0A8S0SAM2"/>
<protein>
    <submittedName>
        <fullName evidence="4">Phenylalanine N-monooxygenase-like</fullName>
    </submittedName>
</protein>
<keyword evidence="5" id="KW-1185">Reference proteome</keyword>
<evidence type="ECO:0000313" key="5">
    <source>
        <dbReference type="Proteomes" id="UP000594638"/>
    </source>
</evidence>
<sequence length="163" mass="18242">MDSRIRCSPIKLFEGMCKRSFQAASSRSVQFAALVINRHGSGFVPKGSHVLLSRIGLGRNPETWEEPLKYNPERHLGGNVSKVDLSEPNLRFLTFSTGKRACTGQIIGTLLTIMALGNLIQRFTWSLPPNEEKIDLSTSEELTLAKPLQAYARPRLDEVLYQL</sequence>
<evidence type="ECO:0000256" key="2">
    <source>
        <dbReference type="ARBA" id="ARBA00023002"/>
    </source>
</evidence>
<comment type="cofactor">
    <cofactor evidence="3">
        <name>heme</name>
        <dbReference type="ChEBI" id="CHEBI:30413"/>
    </cofactor>
</comment>
<dbReference type="GO" id="GO:0016020">
    <property type="term" value="C:membrane"/>
    <property type="evidence" value="ECO:0007669"/>
    <property type="project" value="UniProtKB-SubCell"/>
</dbReference>
<organism evidence="4 5">
    <name type="scientific">Olea europaea subsp. europaea</name>
    <dbReference type="NCBI Taxonomy" id="158383"/>
    <lineage>
        <taxon>Eukaryota</taxon>
        <taxon>Viridiplantae</taxon>
        <taxon>Streptophyta</taxon>
        <taxon>Embryophyta</taxon>
        <taxon>Tracheophyta</taxon>
        <taxon>Spermatophyta</taxon>
        <taxon>Magnoliopsida</taxon>
        <taxon>eudicotyledons</taxon>
        <taxon>Gunneridae</taxon>
        <taxon>Pentapetalae</taxon>
        <taxon>asterids</taxon>
        <taxon>lamiids</taxon>
        <taxon>Lamiales</taxon>
        <taxon>Oleaceae</taxon>
        <taxon>Oleeae</taxon>
        <taxon>Olea</taxon>
    </lineage>
</organism>
<dbReference type="InterPro" id="IPR051382">
    <property type="entry name" value="CYP450_AA/FA_Hydroxylases"/>
</dbReference>
<comment type="subcellular location">
    <subcellularLocation>
        <location evidence="1">Membrane</location>
        <topology evidence="1">Single-pass membrane protein</topology>
    </subcellularLocation>
</comment>
<keyword evidence="3" id="KW-0479">Metal-binding</keyword>
<evidence type="ECO:0000313" key="4">
    <source>
        <dbReference type="EMBL" id="CAA2989040.1"/>
    </source>
</evidence>
<keyword evidence="3" id="KW-0408">Iron</keyword>
<dbReference type="Gramene" id="OE9A012270T1">
    <property type="protein sequence ID" value="OE9A012270C1"/>
    <property type="gene ID" value="OE9A012270"/>
</dbReference>
<accession>A0A8S0SAM2</accession>
<dbReference type="InterPro" id="IPR002401">
    <property type="entry name" value="Cyt_P450_E_grp-I"/>
</dbReference>
<proteinExistence type="predicted"/>
<dbReference type="GO" id="GO:0005506">
    <property type="term" value="F:iron ion binding"/>
    <property type="evidence" value="ECO:0007669"/>
    <property type="project" value="InterPro"/>
</dbReference>
<name>A0A8S0SAM2_OLEEU</name>
<dbReference type="PANTHER" id="PTHR47949:SF6">
    <property type="entry name" value="CYTOCHROME P450"/>
    <property type="match status" value="1"/>
</dbReference>
<dbReference type="EMBL" id="CACTIH010004050">
    <property type="protein sequence ID" value="CAA2989040.1"/>
    <property type="molecule type" value="Genomic_DNA"/>
</dbReference>
<dbReference type="SUPFAM" id="SSF48264">
    <property type="entry name" value="Cytochrome P450"/>
    <property type="match status" value="1"/>
</dbReference>
<dbReference type="InterPro" id="IPR001128">
    <property type="entry name" value="Cyt_P450"/>
</dbReference>
<comment type="caution">
    <text evidence="4">The sequence shown here is derived from an EMBL/GenBank/DDBJ whole genome shotgun (WGS) entry which is preliminary data.</text>
</comment>
<dbReference type="GO" id="GO:0016705">
    <property type="term" value="F:oxidoreductase activity, acting on paired donors, with incorporation or reduction of molecular oxygen"/>
    <property type="evidence" value="ECO:0007669"/>
    <property type="project" value="InterPro"/>
</dbReference>
<gene>
    <name evidence="4" type="ORF">OLEA9_A012270</name>
</gene>
<evidence type="ECO:0000256" key="3">
    <source>
        <dbReference type="PIRSR" id="PIRSR602401-1"/>
    </source>
</evidence>
<dbReference type="PRINTS" id="PR00463">
    <property type="entry name" value="EP450I"/>
</dbReference>
<dbReference type="Pfam" id="PF00067">
    <property type="entry name" value="p450"/>
    <property type="match status" value="1"/>
</dbReference>
<dbReference type="InterPro" id="IPR036396">
    <property type="entry name" value="Cyt_P450_sf"/>
</dbReference>
<dbReference type="GO" id="GO:0020037">
    <property type="term" value="F:heme binding"/>
    <property type="evidence" value="ECO:0007669"/>
    <property type="project" value="InterPro"/>
</dbReference>
<keyword evidence="3" id="KW-0349">Heme</keyword>
<dbReference type="Gene3D" id="1.10.630.10">
    <property type="entry name" value="Cytochrome P450"/>
    <property type="match status" value="1"/>
</dbReference>
<dbReference type="GO" id="GO:0004497">
    <property type="term" value="F:monooxygenase activity"/>
    <property type="evidence" value="ECO:0007669"/>
    <property type="project" value="InterPro"/>
</dbReference>
<evidence type="ECO:0000256" key="1">
    <source>
        <dbReference type="ARBA" id="ARBA00004167"/>
    </source>
</evidence>
<reference evidence="4 5" key="1">
    <citation type="submission" date="2019-12" db="EMBL/GenBank/DDBJ databases">
        <authorList>
            <person name="Alioto T."/>
            <person name="Alioto T."/>
            <person name="Gomez Garrido J."/>
        </authorList>
    </citation>
    <scope>NUCLEOTIDE SEQUENCE [LARGE SCALE GENOMIC DNA]</scope>
</reference>